<evidence type="ECO:0000259" key="9">
    <source>
        <dbReference type="Pfam" id="PF09811"/>
    </source>
</evidence>
<comment type="similarity">
    <text evidence="3">Belongs to the YAE1 family.</text>
</comment>
<keyword evidence="6" id="KW-0963">Cytoplasm</keyword>
<dbReference type="PANTHER" id="PTHR18829:SF0">
    <property type="entry name" value="PROTEIN YAE1 HOMOLOG"/>
    <property type="match status" value="1"/>
</dbReference>
<name>A0A1G4KCL0_9SACH</name>
<dbReference type="PANTHER" id="PTHR18829">
    <property type="entry name" value="PROTEIN YAE1 HOMOLOG"/>
    <property type="match status" value="1"/>
</dbReference>
<dbReference type="Pfam" id="PF09811">
    <property type="entry name" value="Yae1_N"/>
    <property type="match status" value="1"/>
</dbReference>
<evidence type="ECO:0000313" key="10">
    <source>
        <dbReference type="EMBL" id="SCV02152.1"/>
    </source>
</evidence>
<protein>
    <recommendedName>
        <fullName evidence="5">Protein YAE1</fullName>
    </recommendedName>
    <alternativeName>
        <fullName evidence="4">Protein yae1</fullName>
    </alternativeName>
</protein>
<evidence type="ECO:0000256" key="1">
    <source>
        <dbReference type="ARBA" id="ARBA00004123"/>
    </source>
</evidence>
<dbReference type="InterPro" id="IPR019191">
    <property type="entry name" value="Essential_protein_Yae1_N"/>
</dbReference>
<evidence type="ECO:0000256" key="5">
    <source>
        <dbReference type="ARBA" id="ARBA00018400"/>
    </source>
</evidence>
<reference evidence="11" key="1">
    <citation type="submission" date="2016-03" db="EMBL/GenBank/DDBJ databases">
        <authorList>
            <person name="Devillers Hugo."/>
        </authorList>
    </citation>
    <scope>NUCLEOTIDE SEQUENCE [LARGE SCALE GENOMIC DNA]</scope>
</reference>
<dbReference type="GO" id="GO:0005634">
    <property type="term" value="C:nucleus"/>
    <property type="evidence" value="ECO:0007669"/>
    <property type="project" value="UniProtKB-SubCell"/>
</dbReference>
<feature type="domain" description="Essential protein Yae1 N-terminal" evidence="9">
    <location>
        <begin position="39"/>
        <end position="75"/>
    </location>
</feature>
<keyword evidence="11" id="KW-1185">Reference proteome</keyword>
<organism evidence="10 11">
    <name type="scientific">Lachancea nothofagi CBS 11611</name>
    <dbReference type="NCBI Taxonomy" id="1266666"/>
    <lineage>
        <taxon>Eukaryota</taxon>
        <taxon>Fungi</taxon>
        <taxon>Dikarya</taxon>
        <taxon>Ascomycota</taxon>
        <taxon>Saccharomycotina</taxon>
        <taxon>Saccharomycetes</taxon>
        <taxon>Saccharomycetales</taxon>
        <taxon>Saccharomycetaceae</taxon>
        <taxon>Lachancea</taxon>
    </lineage>
</organism>
<dbReference type="OrthoDB" id="20086at2759"/>
<evidence type="ECO:0000313" key="11">
    <source>
        <dbReference type="Proteomes" id="UP000189911"/>
    </source>
</evidence>
<accession>A0A1G4KCL0</accession>
<evidence type="ECO:0000256" key="8">
    <source>
        <dbReference type="SAM" id="MobiDB-lite"/>
    </source>
</evidence>
<dbReference type="Proteomes" id="UP000189911">
    <property type="component" value="Chromosome F"/>
</dbReference>
<keyword evidence="7" id="KW-0539">Nucleus</keyword>
<dbReference type="EMBL" id="LT598452">
    <property type="protein sequence ID" value="SCV02152.1"/>
    <property type="molecule type" value="Genomic_DNA"/>
</dbReference>
<evidence type="ECO:0000256" key="4">
    <source>
        <dbReference type="ARBA" id="ARBA00017286"/>
    </source>
</evidence>
<comment type="subcellular location">
    <subcellularLocation>
        <location evidence="2">Cytoplasm</location>
    </subcellularLocation>
    <subcellularLocation>
        <location evidence="1">Nucleus</location>
    </subcellularLocation>
</comment>
<gene>
    <name evidence="10" type="ORF">LANO_0F15566G</name>
</gene>
<evidence type="ECO:0000256" key="3">
    <source>
        <dbReference type="ARBA" id="ARBA00007096"/>
    </source>
</evidence>
<sequence>MSISDGDIWESDSEEGPCASERGESVEIRKLQSIHNKRGYLDGITSAKEENLQQGFDHSYHIGANIGSRIGVVLGGLQILAFLHGDNNETLKKDLAQAQQDLRINKVLSKENFDNNCTMVKTENPVSYWEETLAQHQKEYIKTGIEEP</sequence>
<proteinExistence type="inferred from homology"/>
<dbReference type="InterPro" id="IPR038881">
    <property type="entry name" value="Yae1-like"/>
</dbReference>
<dbReference type="GO" id="GO:0005737">
    <property type="term" value="C:cytoplasm"/>
    <property type="evidence" value="ECO:0007669"/>
    <property type="project" value="UniProtKB-SubCell"/>
</dbReference>
<evidence type="ECO:0000256" key="2">
    <source>
        <dbReference type="ARBA" id="ARBA00004496"/>
    </source>
</evidence>
<feature type="region of interest" description="Disordered" evidence="8">
    <location>
        <begin position="1"/>
        <end position="23"/>
    </location>
</feature>
<evidence type="ECO:0000256" key="6">
    <source>
        <dbReference type="ARBA" id="ARBA00022490"/>
    </source>
</evidence>
<evidence type="ECO:0000256" key="7">
    <source>
        <dbReference type="ARBA" id="ARBA00023242"/>
    </source>
</evidence>
<dbReference type="AlphaFoldDB" id="A0A1G4KCL0"/>